<dbReference type="GO" id="GO:0004045">
    <property type="term" value="F:peptidyl-tRNA hydrolase activity"/>
    <property type="evidence" value="ECO:0007669"/>
    <property type="project" value="TreeGrafter"/>
</dbReference>
<dbReference type="AlphaFoldDB" id="A0A0D2JCI1"/>
<dbReference type="GO" id="GO:0070126">
    <property type="term" value="P:mitochondrial translational termination"/>
    <property type="evidence" value="ECO:0007669"/>
    <property type="project" value="TreeGrafter"/>
</dbReference>
<feature type="compositionally biased region" description="Basic residues" evidence="1">
    <location>
        <begin position="178"/>
        <end position="190"/>
    </location>
</feature>
<organism evidence="3 4">
    <name type="scientific">Rhinocladiella mackenziei CBS 650.93</name>
    <dbReference type="NCBI Taxonomy" id="1442369"/>
    <lineage>
        <taxon>Eukaryota</taxon>
        <taxon>Fungi</taxon>
        <taxon>Dikarya</taxon>
        <taxon>Ascomycota</taxon>
        <taxon>Pezizomycotina</taxon>
        <taxon>Eurotiomycetes</taxon>
        <taxon>Chaetothyriomycetidae</taxon>
        <taxon>Chaetothyriales</taxon>
        <taxon>Herpotrichiellaceae</taxon>
        <taxon>Rhinocladiella</taxon>
    </lineage>
</organism>
<dbReference type="STRING" id="1442369.A0A0D2JCI1"/>
<dbReference type="Pfam" id="PF00472">
    <property type="entry name" value="RF-1"/>
    <property type="match status" value="1"/>
</dbReference>
<keyword evidence="4" id="KW-1185">Reference proteome</keyword>
<evidence type="ECO:0000259" key="2">
    <source>
        <dbReference type="Pfam" id="PF00472"/>
    </source>
</evidence>
<dbReference type="GO" id="GO:0016150">
    <property type="term" value="F:translation release factor activity, codon nonspecific"/>
    <property type="evidence" value="ECO:0007669"/>
    <property type="project" value="TreeGrafter"/>
</dbReference>
<name>A0A0D2JCI1_9EURO</name>
<reference evidence="3 4" key="1">
    <citation type="submission" date="2015-01" db="EMBL/GenBank/DDBJ databases">
        <title>The Genome Sequence of Rhinocladiella mackenzie CBS 650.93.</title>
        <authorList>
            <consortium name="The Broad Institute Genomics Platform"/>
            <person name="Cuomo C."/>
            <person name="de Hoog S."/>
            <person name="Gorbushina A."/>
            <person name="Stielow B."/>
            <person name="Teixiera M."/>
            <person name="Abouelleil A."/>
            <person name="Chapman S.B."/>
            <person name="Priest M."/>
            <person name="Young S.K."/>
            <person name="Wortman J."/>
            <person name="Nusbaum C."/>
            <person name="Birren B."/>
        </authorList>
    </citation>
    <scope>NUCLEOTIDE SEQUENCE [LARGE SCALE GENOMIC DNA]</scope>
    <source>
        <strain evidence="3 4">CBS 650.93</strain>
    </source>
</reference>
<dbReference type="OrthoDB" id="270639at2759"/>
<dbReference type="Proteomes" id="UP000053617">
    <property type="component" value="Unassembled WGS sequence"/>
</dbReference>
<proteinExistence type="predicted"/>
<dbReference type="PANTHER" id="PTHR11075">
    <property type="entry name" value="PEPTIDE CHAIN RELEASE FACTOR"/>
    <property type="match status" value="1"/>
</dbReference>
<dbReference type="HOGENOM" id="CLU_089470_0_1_1"/>
<dbReference type="SUPFAM" id="SSF110916">
    <property type="entry name" value="Peptidyl-tRNA hydrolase domain-like"/>
    <property type="match status" value="1"/>
</dbReference>
<dbReference type="RefSeq" id="XP_013273956.1">
    <property type="nucleotide sequence ID" value="XM_013418502.1"/>
</dbReference>
<feature type="region of interest" description="Disordered" evidence="1">
    <location>
        <begin position="155"/>
        <end position="196"/>
    </location>
</feature>
<dbReference type="GO" id="GO:0005762">
    <property type="term" value="C:mitochondrial large ribosomal subunit"/>
    <property type="evidence" value="ECO:0007669"/>
    <property type="project" value="TreeGrafter"/>
</dbReference>
<evidence type="ECO:0000256" key="1">
    <source>
        <dbReference type="SAM" id="MobiDB-lite"/>
    </source>
</evidence>
<dbReference type="PANTHER" id="PTHR11075:SF54">
    <property type="entry name" value="LARGE RIBOSOMAL SUBUNIT PROTEIN ML62"/>
    <property type="match status" value="1"/>
</dbReference>
<gene>
    <name evidence="3" type="ORF">Z518_04796</name>
</gene>
<evidence type="ECO:0000313" key="3">
    <source>
        <dbReference type="EMBL" id="KIX06820.1"/>
    </source>
</evidence>
<dbReference type="Gene3D" id="3.30.160.20">
    <property type="match status" value="1"/>
</dbReference>
<evidence type="ECO:0000313" key="4">
    <source>
        <dbReference type="Proteomes" id="UP000053617"/>
    </source>
</evidence>
<dbReference type="GeneID" id="25292867"/>
<feature type="domain" description="Prokaryotic-type class I peptide chain release factors" evidence="2">
    <location>
        <begin position="65"/>
        <end position="190"/>
    </location>
</feature>
<dbReference type="InterPro" id="IPR052104">
    <property type="entry name" value="Mito_Release_Factor_mL62"/>
</dbReference>
<dbReference type="EMBL" id="KN847477">
    <property type="protein sequence ID" value="KIX06820.1"/>
    <property type="molecule type" value="Genomic_DNA"/>
</dbReference>
<accession>A0A0D2JCI1</accession>
<protein>
    <recommendedName>
        <fullName evidence="2">Prokaryotic-type class I peptide chain release factors domain-containing protein</fullName>
    </recommendedName>
</protein>
<sequence>MFSWIRKPPKVRTWSHSRRGTQLPLGLTTTKFYSSKVELPEYDYAAARDWFKNFDALKALHDIGEVTYSRSSGPGGQNVNKVNSKAQLRVPVDRLLPLIPTVLHKGILSSRYYAENSSSLVIQADDSRKQQANKDTCFRKLNELIVDVYKHAVPGETSEEQKEKVRRLQKAENEARLKSKKIHSSKKQRRSKNDLD</sequence>
<dbReference type="VEuPathDB" id="FungiDB:Z518_04796"/>
<dbReference type="InterPro" id="IPR000352">
    <property type="entry name" value="Pep_chain_release_fac_I"/>
</dbReference>